<dbReference type="Pfam" id="PF00535">
    <property type="entry name" value="Glycos_transf_2"/>
    <property type="match status" value="1"/>
</dbReference>
<feature type="domain" description="Glycosyltransferase 2-like" evidence="2">
    <location>
        <begin position="6"/>
        <end position="166"/>
    </location>
</feature>
<evidence type="ECO:0000313" key="3">
    <source>
        <dbReference type="EMBL" id="EES88924.1"/>
    </source>
</evidence>
<sequence>MNPKISILTPSFNHEKYIGFFLQSVLGQTFQNFELIIVDDCSWDKNLEEIKKFKDERIKLIRHDYNKGINAALNTAFENSSGEILVFCASDDMLERDALEKIYQAFEETHVDVVYPGVKVIDENNMISQSKKIEMRYKEPLEILNYMFFEGNCLMSVGMSIKRQAFRDIYPLPLGLCNHQDTFMHINLLLNGAKILFLQDEVILYRMAGDQTSISARKNVTLTRENLEIESLMDSFLRVKDIELLKKIFKNEIQNTGIMPYEDTIEFFLGRMAMYSSQRVRKYWGYHKILEFYNKSNNSNILKTRYNFNFKDLLGLAELCDSDMMIKKYRKYRKLFKGSLVFCGILIMVIVGIILWR</sequence>
<dbReference type="HOGENOM" id="CLU_025996_0_4_7"/>
<dbReference type="AlphaFoldDB" id="C5ZW05"/>
<dbReference type="EMBL" id="CM000776">
    <property type="protein sequence ID" value="EES88924.1"/>
    <property type="molecule type" value="Genomic_DNA"/>
</dbReference>
<proteinExistence type="predicted"/>
<keyword evidence="4" id="KW-1185">Reference proteome</keyword>
<dbReference type="InterPro" id="IPR029044">
    <property type="entry name" value="Nucleotide-diphossugar_trans"/>
</dbReference>
<keyword evidence="1" id="KW-0812">Transmembrane</keyword>
<dbReference type="STRING" id="537970.HCAN_0203"/>
<evidence type="ECO:0000259" key="2">
    <source>
        <dbReference type="Pfam" id="PF00535"/>
    </source>
</evidence>
<dbReference type="PANTHER" id="PTHR22916">
    <property type="entry name" value="GLYCOSYLTRANSFERASE"/>
    <property type="match status" value="1"/>
</dbReference>
<reference evidence="3 4" key="1">
    <citation type="journal article" date="2009" name="J. Bacteriol.">
        <title>Genome sequence of the emerging pathogen Helicobacter canadensis.</title>
        <authorList>
            <person name="Loman N.J."/>
            <person name="Snyder L.A."/>
            <person name="Linton J.D."/>
            <person name="Langdon R."/>
            <person name="Lawson A.J."/>
            <person name="Weinstock G.M."/>
            <person name="Wren B.W."/>
            <person name="Pallen M.J."/>
        </authorList>
    </citation>
    <scope>NUCLEOTIDE SEQUENCE [LARGE SCALE GENOMIC DNA]</scope>
    <source>
        <strain evidence="3 4">MIT 98-5491</strain>
    </source>
</reference>
<dbReference type="GO" id="GO:0016758">
    <property type="term" value="F:hexosyltransferase activity"/>
    <property type="evidence" value="ECO:0007669"/>
    <property type="project" value="UniProtKB-ARBA"/>
</dbReference>
<protein>
    <submittedName>
        <fullName evidence="3">Glycosyltransferase</fullName>
    </submittedName>
</protein>
<dbReference type="InterPro" id="IPR001173">
    <property type="entry name" value="Glyco_trans_2-like"/>
</dbReference>
<accession>C5ZW05</accession>
<dbReference type="RefSeq" id="WP_006656706.1">
    <property type="nucleotide sequence ID" value="NZ_CM000776.2"/>
</dbReference>
<evidence type="ECO:0000313" key="4">
    <source>
        <dbReference type="Proteomes" id="UP000007032"/>
    </source>
</evidence>
<dbReference type="Gene3D" id="3.90.550.10">
    <property type="entry name" value="Spore Coat Polysaccharide Biosynthesis Protein SpsA, Chain A"/>
    <property type="match status" value="1"/>
</dbReference>
<dbReference type="PANTHER" id="PTHR22916:SF3">
    <property type="entry name" value="UDP-GLCNAC:BETAGAL BETA-1,3-N-ACETYLGLUCOSAMINYLTRANSFERASE-LIKE PROTEIN 1"/>
    <property type="match status" value="1"/>
</dbReference>
<dbReference type="SUPFAM" id="SSF53448">
    <property type="entry name" value="Nucleotide-diphospho-sugar transferases"/>
    <property type="match status" value="1"/>
</dbReference>
<feature type="transmembrane region" description="Helical" evidence="1">
    <location>
        <begin position="335"/>
        <end position="356"/>
    </location>
</feature>
<organism evidence="3 4">
    <name type="scientific">Helicobacter canadensis MIT 98-5491</name>
    <dbReference type="NCBI Taxonomy" id="537970"/>
    <lineage>
        <taxon>Bacteria</taxon>
        <taxon>Pseudomonadati</taxon>
        <taxon>Campylobacterota</taxon>
        <taxon>Epsilonproteobacteria</taxon>
        <taxon>Campylobacterales</taxon>
        <taxon>Helicobacteraceae</taxon>
        <taxon>Helicobacter</taxon>
    </lineage>
</organism>
<dbReference type="Proteomes" id="UP000007032">
    <property type="component" value="Chromosome"/>
</dbReference>
<dbReference type="OrthoDB" id="5379872at2"/>
<dbReference type="eggNOG" id="COG1216">
    <property type="taxonomic scope" value="Bacteria"/>
</dbReference>
<name>C5ZW05_9HELI</name>
<keyword evidence="1" id="KW-1133">Transmembrane helix</keyword>
<evidence type="ECO:0000256" key="1">
    <source>
        <dbReference type="SAM" id="Phobius"/>
    </source>
</evidence>
<gene>
    <name evidence="3" type="ORF">HCAN_0203</name>
</gene>
<keyword evidence="1" id="KW-0472">Membrane</keyword>